<dbReference type="PROSITE" id="PS51257">
    <property type="entry name" value="PROKAR_LIPOPROTEIN"/>
    <property type="match status" value="1"/>
</dbReference>
<keyword evidence="2" id="KW-0378">Hydrolase</keyword>
<dbReference type="RefSeq" id="WP_377409204.1">
    <property type="nucleotide sequence ID" value="NZ_JBHSCY010000001.1"/>
</dbReference>
<sequence>MIFRVLVLSLVFVSCGQSQKKPSYISFKKLNDSIYVNVKNTLACPTHLKVTNLISKKQKVLDLKAYQEKTFLSFSSLEKDSIQILKEFDFSLKYGTSYPLKSYDTLYNYALPFLKGKRYKILQGQNTNFTHKGTRSKYAIDFKMNVGQTICAMRDGVVVAIKQDSNKGGRSKKYLNDGNYVMLYHKDGLFTQYVHLKKDGVIVKKGDSVKKGQPIAYSGNTGMSTEPHLHFGVFKATEKGFESIPYLLNSISTKKYIKGKYALNK</sequence>
<comment type="caution">
    <text evidence="2">The sequence shown here is derived from an EMBL/GenBank/DDBJ whole genome shotgun (WGS) entry which is preliminary data.</text>
</comment>
<dbReference type="InterPro" id="IPR016047">
    <property type="entry name" value="M23ase_b-sheet_dom"/>
</dbReference>
<evidence type="ECO:0000313" key="3">
    <source>
        <dbReference type="Proteomes" id="UP001595826"/>
    </source>
</evidence>
<dbReference type="InterPro" id="IPR050570">
    <property type="entry name" value="Cell_wall_metabolism_enzyme"/>
</dbReference>
<evidence type="ECO:0000313" key="2">
    <source>
        <dbReference type="EMBL" id="MFC4268637.1"/>
    </source>
</evidence>
<dbReference type="CDD" id="cd12797">
    <property type="entry name" value="M23_peptidase"/>
    <property type="match status" value="1"/>
</dbReference>
<dbReference type="SUPFAM" id="SSF51261">
    <property type="entry name" value="Duplicated hybrid motif"/>
    <property type="match status" value="1"/>
</dbReference>
<name>A0ABV8R9J6_9FLAO</name>
<dbReference type="EC" id="3.4.24.-" evidence="2"/>
<dbReference type="Proteomes" id="UP001595826">
    <property type="component" value="Unassembled WGS sequence"/>
</dbReference>
<keyword evidence="3" id="KW-1185">Reference proteome</keyword>
<reference evidence="3" key="1">
    <citation type="journal article" date="2019" name="Int. J. Syst. Evol. Microbiol.">
        <title>The Global Catalogue of Microorganisms (GCM) 10K type strain sequencing project: providing services to taxonomists for standard genome sequencing and annotation.</title>
        <authorList>
            <consortium name="The Broad Institute Genomics Platform"/>
            <consortium name="The Broad Institute Genome Sequencing Center for Infectious Disease"/>
            <person name="Wu L."/>
            <person name="Ma J."/>
        </authorList>
    </citation>
    <scope>NUCLEOTIDE SEQUENCE [LARGE SCALE GENOMIC DNA]</scope>
    <source>
        <strain evidence="3">CECT 8655</strain>
    </source>
</reference>
<gene>
    <name evidence="2" type="ORF">ACFOWD_06940</name>
</gene>
<evidence type="ECO:0000259" key="1">
    <source>
        <dbReference type="Pfam" id="PF01551"/>
    </source>
</evidence>
<feature type="domain" description="M23ase beta-sheet core" evidence="1">
    <location>
        <begin position="137"/>
        <end position="236"/>
    </location>
</feature>
<dbReference type="EMBL" id="JBHSCY010000001">
    <property type="protein sequence ID" value="MFC4268637.1"/>
    <property type="molecule type" value="Genomic_DNA"/>
</dbReference>
<protein>
    <submittedName>
        <fullName evidence="2">M23 family metallopeptidase</fullName>
        <ecNumber evidence="2">3.4.24.-</ecNumber>
    </submittedName>
</protein>
<dbReference type="Pfam" id="PF01551">
    <property type="entry name" value="Peptidase_M23"/>
    <property type="match status" value="1"/>
</dbReference>
<dbReference type="PANTHER" id="PTHR21666:SF270">
    <property type="entry name" value="MUREIN HYDROLASE ACTIVATOR ENVC"/>
    <property type="match status" value="1"/>
</dbReference>
<accession>A0ABV8R9J6</accession>
<dbReference type="GO" id="GO:0016787">
    <property type="term" value="F:hydrolase activity"/>
    <property type="evidence" value="ECO:0007669"/>
    <property type="project" value="UniProtKB-KW"/>
</dbReference>
<dbReference type="InterPro" id="IPR011055">
    <property type="entry name" value="Dup_hybrid_motif"/>
</dbReference>
<organism evidence="2 3">
    <name type="scientific">Polaribacter marinivivus</name>
    <dbReference type="NCBI Taxonomy" id="1524260"/>
    <lineage>
        <taxon>Bacteria</taxon>
        <taxon>Pseudomonadati</taxon>
        <taxon>Bacteroidota</taxon>
        <taxon>Flavobacteriia</taxon>
        <taxon>Flavobacteriales</taxon>
        <taxon>Flavobacteriaceae</taxon>
    </lineage>
</organism>
<proteinExistence type="predicted"/>
<dbReference type="PANTHER" id="PTHR21666">
    <property type="entry name" value="PEPTIDASE-RELATED"/>
    <property type="match status" value="1"/>
</dbReference>
<dbReference type="Gene3D" id="2.70.70.10">
    <property type="entry name" value="Glucose Permease (Domain IIA)"/>
    <property type="match status" value="1"/>
</dbReference>